<protein>
    <recommendedName>
        <fullName evidence="2">Thioredoxin domain-containing protein</fullName>
    </recommendedName>
</protein>
<dbReference type="InterPro" id="IPR017937">
    <property type="entry name" value="Thioredoxin_CS"/>
</dbReference>
<dbReference type="InterPro" id="IPR036249">
    <property type="entry name" value="Thioredoxin-like_sf"/>
</dbReference>
<gene>
    <name evidence="3" type="ORF">ASEP1449_LOCUS7577</name>
</gene>
<dbReference type="CDD" id="cd02947">
    <property type="entry name" value="TRX_family"/>
    <property type="match status" value="1"/>
</dbReference>
<dbReference type="SUPFAM" id="SSF52833">
    <property type="entry name" value="Thioredoxin-like"/>
    <property type="match status" value="1"/>
</dbReference>
<proteinExistence type="predicted"/>
<dbReference type="PROSITE" id="PS51352">
    <property type="entry name" value="THIOREDOXIN_2"/>
    <property type="match status" value="1"/>
</dbReference>
<evidence type="ECO:0000256" key="1">
    <source>
        <dbReference type="ARBA" id="ARBA00023157"/>
    </source>
</evidence>
<evidence type="ECO:0000259" key="2">
    <source>
        <dbReference type="PROSITE" id="PS51352"/>
    </source>
</evidence>
<dbReference type="PANTHER" id="PTHR46115">
    <property type="entry name" value="THIOREDOXIN-LIKE PROTEIN 1"/>
    <property type="match status" value="1"/>
</dbReference>
<keyword evidence="1" id="KW-1015">Disulfide bond</keyword>
<name>A0A7S2UCS9_9STRA</name>
<dbReference type="PROSITE" id="PS00194">
    <property type="entry name" value="THIOREDOXIN_1"/>
    <property type="match status" value="1"/>
</dbReference>
<evidence type="ECO:0000313" key="3">
    <source>
        <dbReference type="EMBL" id="CAD9815751.1"/>
    </source>
</evidence>
<dbReference type="EMBL" id="HBHQ01011317">
    <property type="protein sequence ID" value="CAD9815751.1"/>
    <property type="molecule type" value="Transcribed_RNA"/>
</dbReference>
<dbReference type="Pfam" id="PF00085">
    <property type="entry name" value="Thioredoxin"/>
    <property type="match status" value="1"/>
</dbReference>
<dbReference type="Gene3D" id="3.40.30.10">
    <property type="entry name" value="Glutaredoxin"/>
    <property type="match status" value="1"/>
</dbReference>
<feature type="domain" description="Thioredoxin" evidence="2">
    <location>
        <begin position="13"/>
        <end position="128"/>
    </location>
</feature>
<organism evidence="3">
    <name type="scientific">Attheya septentrionalis</name>
    <dbReference type="NCBI Taxonomy" id="420275"/>
    <lineage>
        <taxon>Eukaryota</taxon>
        <taxon>Sar</taxon>
        <taxon>Stramenopiles</taxon>
        <taxon>Ochrophyta</taxon>
        <taxon>Bacillariophyta</taxon>
        <taxon>Coscinodiscophyceae</taxon>
        <taxon>Chaetocerotophycidae</taxon>
        <taxon>Chaetocerotales</taxon>
        <taxon>Attheyaceae</taxon>
        <taxon>Attheya</taxon>
    </lineage>
</organism>
<dbReference type="InterPro" id="IPR013766">
    <property type="entry name" value="Thioredoxin_domain"/>
</dbReference>
<sequence length="139" mass="15159">MASNATMQDHFVSSSGDAVNDGTVIHCDSEEEYHAAVQAAGDSLVVVDCFASWCPPCQKIAPVFTRLATEYPDVVFIKVDMERAPSVGKILNVWAMPTFVFLRHGKRVGSFMGANERLLKRGLDNNGEVSMCSAMCIIQ</sequence>
<accession>A0A7S2UCS9</accession>
<dbReference type="AlphaFoldDB" id="A0A7S2UCS9"/>
<reference evidence="3" key="1">
    <citation type="submission" date="2021-01" db="EMBL/GenBank/DDBJ databases">
        <authorList>
            <person name="Corre E."/>
            <person name="Pelletier E."/>
            <person name="Niang G."/>
            <person name="Scheremetjew M."/>
            <person name="Finn R."/>
            <person name="Kale V."/>
            <person name="Holt S."/>
            <person name="Cochrane G."/>
            <person name="Meng A."/>
            <person name="Brown T."/>
            <person name="Cohen L."/>
        </authorList>
    </citation>
    <scope>NUCLEOTIDE SEQUENCE</scope>
    <source>
        <strain evidence="3">CCMP2084</strain>
    </source>
</reference>